<dbReference type="RefSeq" id="WP_386825020.1">
    <property type="nucleotide sequence ID" value="NZ_JBHTIF010000003.1"/>
</dbReference>
<sequence>MSQSRSIRDALRIPPSEITDEAVYRDRRRLLGLLAAAPTLALSGCAEAEPPPPPPKSALTPAQAKAQARSGFRTDEELTRYEDVTTYNNFYEFGTDKADPARARKTLITKPWTVVVGGECAKPGKLELADLIKGLTPEERIYRLRCVEGWSMVIPWLGVPLGDVLKRFQPTSKAKYVAFTTLADPKQMPGVRVDSINWPYREGLRIDEAMHPLTLLATGLYGKPMPQQNGAPVRLVVPWKYGFKSIKSIVEIRFVETMPKTAWNDLQPEEYGFFSNVNPDVDHPRWSQKTERRISGSASKLFAERIPTRLFNGYAPQVAGMYKGLDLRKWF</sequence>
<feature type="binding site" evidence="5">
    <location>
        <position position="234"/>
    </location>
    <ligand>
        <name>Mo-molybdopterin</name>
        <dbReference type="ChEBI" id="CHEBI:71302"/>
    </ligand>
</feature>
<keyword evidence="8" id="KW-1185">Reference proteome</keyword>
<feature type="binding site" evidence="5">
    <location>
        <position position="229"/>
    </location>
    <ligand>
        <name>Mo-molybdopterin</name>
        <dbReference type="ChEBI" id="CHEBI:71302"/>
    </ligand>
</feature>
<evidence type="ECO:0000313" key="8">
    <source>
        <dbReference type="Proteomes" id="UP001597110"/>
    </source>
</evidence>
<name>A0ABW2YEM4_9GAMM</name>
<keyword evidence="2 5" id="KW-0479">Metal-binding</keyword>
<feature type="domain" description="Oxidoreductase molybdopterin-binding" evidence="6">
    <location>
        <begin position="109"/>
        <end position="263"/>
    </location>
</feature>
<dbReference type="EMBL" id="JBHTIF010000003">
    <property type="protein sequence ID" value="MFD0726821.1"/>
    <property type="molecule type" value="Genomic_DNA"/>
</dbReference>
<dbReference type="GO" id="GO:0016491">
    <property type="term" value="F:oxidoreductase activity"/>
    <property type="evidence" value="ECO:0007669"/>
    <property type="project" value="UniProtKB-KW"/>
</dbReference>
<feature type="binding site" evidence="5">
    <location>
        <position position="146"/>
    </location>
    <ligand>
        <name>Mo-molybdopterin</name>
        <dbReference type="ChEBI" id="CHEBI:71302"/>
    </ligand>
    <ligandPart>
        <name>Mo</name>
        <dbReference type="ChEBI" id="CHEBI:28685"/>
    </ligandPart>
</feature>
<feature type="binding site" evidence="5">
    <location>
        <position position="88"/>
    </location>
    <ligand>
        <name>Mo-molybdopterin</name>
        <dbReference type="ChEBI" id="CHEBI:71302"/>
    </ligand>
</feature>
<dbReference type="Gene3D" id="3.90.420.10">
    <property type="entry name" value="Oxidoreductase, molybdopterin-binding domain"/>
    <property type="match status" value="1"/>
</dbReference>
<comment type="cofactor">
    <cofactor evidence="5">
        <name>Mo-molybdopterin</name>
        <dbReference type="ChEBI" id="CHEBI:71302"/>
    </cofactor>
    <text evidence="5">Binds 1 Mo-molybdopterin (Mo-MPT) cofactor per subunit.</text>
</comment>
<comment type="caution">
    <text evidence="7">The sequence shown here is derived from an EMBL/GenBank/DDBJ whole genome shotgun (WGS) entry which is preliminary data.</text>
</comment>
<dbReference type="EC" id="1.8.5.-" evidence="5"/>
<evidence type="ECO:0000256" key="4">
    <source>
        <dbReference type="ARBA" id="ARBA00023002"/>
    </source>
</evidence>
<feature type="binding site" evidence="5">
    <location>
        <begin position="91"/>
        <end position="92"/>
    </location>
    <ligand>
        <name>Mo-molybdopterin</name>
        <dbReference type="ChEBI" id="CHEBI:71302"/>
    </ligand>
</feature>
<dbReference type="InterPro" id="IPR022867">
    <property type="entry name" value="MsrP"/>
</dbReference>
<dbReference type="Pfam" id="PF00174">
    <property type="entry name" value="Oxidored_molyb"/>
    <property type="match status" value="1"/>
</dbReference>
<evidence type="ECO:0000256" key="5">
    <source>
        <dbReference type="HAMAP-Rule" id="MF_01206"/>
    </source>
</evidence>
<accession>A0ABW2YEM4</accession>
<comment type="catalytic activity">
    <reaction evidence="5">
        <text>L-methionyl-[protein] + a quinone + H2O = L-methionyl-(R)-S-oxide-[protein] + a quinol</text>
        <dbReference type="Rhea" id="RHEA:51296"/>
        <dbReference type="Rhea" id="RHEA-COMP:12313"/>
        <dbReference type="Rhea" id="RHEA-COMP:12314"/>
        <dbReference type="ChEBI" id="CHEBI:15377"/>
        <dbReference type="ChEBI" id="CHEBI:16044"/>
        <dbReference type="ChEBI" id="CHEBI:24646"/>
        <dbReference type="ChEBI" id="CHEBI:45764"/>
        <dbReference type="ChEBI" id="CHEBI:132124"/>
    </reaction>
</comment>
<comment type="subunit">
    <text evidence="5">Heterodimer of a catalytic subunit (MsrP) and a heme-binding subunit (MsrQ).</text>
</comment>
<proteinExistence type="inferred from homology"/>
<keyword evidence="4 5" id="KW-0560">Oxidoreductase</keyword>
<evidence type="ECO:0000259" key="6">
    <source>
        <dbReference type="Pfam" id="PF00174"/>
    </source>
</evidence>
<dbReference type="Proteomes" id="UP001597110">
    <property type="component" value="Unassembled WGS sequence"/>
</dbReference>
<evidence type="ECO:0000256" key="2">
    <source>
        <dbReference type="ARBA" id="ARBA00022723"/>
    </source>
</evidence>
<keyword evidence="3 5" id="KW-0732">Signal</keyword>
<feature type="binding site" evidence="5">
    <location>
        <position position="181"/>
    </location>
    <ligand>
        <name>Mo-molybdopterin</name>
        <dbReference type="ChEBI" id="CHEBI:71302"/>
    </ligand>
</feature>
<dbReference type="SUPFAM" id="SSF56524">
    <property type="entry name" value="Oxidoreductase molybdopterin-binding domain"/>
    <property type="match status" value="1"/>
</dbReference>
<comment type="catalytic activity">
    <reaction evidence="5">
        <text>L-methionyl-[protein] + a quinone + H2O = L-methionyl-(S)-S-oxide-[protein] + a quinol</text>
        <dbReference type="Rhea" id="RHEA:51292"/>
        <dbReference type="Rhea" id="RHEA-COMP:12313"/>
        <dbReference type="Rhea" id="RHEA-COMP:12315"/>
        <dbReference type="ChEBI" id="CHEBI:15377"/>
        <dbReference type="ChEBI" id="CHEBI:16044"/>
        <dbReference type="ChEBI" id="CHEBI:24646"/>
        <dbReference type="ChEBI" id="CHEBI:44120"/>
        <dbReference type="ChEBI" id="CHEBI:132124"/>
    </reaction>
</comment>
<dbReference type="PANTHER" id="PTHR43032">
    <property type="entry name" value="PROTEIN-METHIONINE-SULFOXIDE REDUCTASE"/>
    <property type="match status" value="1"/>
</dbReference>
<evidence type="ECO:0000256" key="3">
    <source>
        <dbReference type="ARBA" id="ARBA00022729"/>
    </source>
</evidence>
<protein>
    <recommendedName>
        <fullName evidence="5">Protein-methionine-sulfoxide reductase catalytic subunit MsrP</fullName>
        <ecNumber evidence="5">1.8.5.-</ecNumber>
    </recommendedName>
</protein>
<organism evidence="7 8">
    <name type="scientific">Lysobacter brunescens</name>
    <dbReference type="NCBI Taxonomy" id="262323"/>
    <lineage>
        <taxon>Bacteria</taxon>
        <taxon>Pseudomonadati</taxon>
        <taxon>Pseudomonadota</taxon>
        <taxon>Gammaproteobacteria</taxon>
        <taxon>Lysobacterales</taxon>
        <taxon>Lysobacteraceae</taxon>
        <taxon>Lysobacter</taxon>
    </lineage>
</organism>
<dbReference type="PANTHER" id="PTHR43032:SF3">
    <property type="entry name" value="PROTEIN-METHIONINE-SULFOXIDE REDUCTASE CATALYTIC SUBUNIT MSRP"/>
    <property type="match status" value="1"/>
</dbReference>
<comment type="similarity">
    <text evidence="5">Belongs to the MsrP family.</text>
</comment>
<comment type="function">
    <text evidence="5">Part of the MsrPQ system that repairs oxidized periplasmic proteins containing methionine sulfoxide residues (Met-O), using respiratory chain electrons. Thus protects these proteins from oxidative-stress damage caused by reactive species of oxygen and chlorine generated by the host defense mechanisms. MsrPQ is essential for the maintenance of envelope integrity under bleach stress, rescuing a wide series of structurally unrelated periplasmic proteins from methionine oxidation. The catalytic subunit MsrP is non-stereospecific, being able to reduce both (R-) and (S-) diastereoisomers of methionine sulfoxide.</text>
</comment>
<gene>
    <name evidence="5 7" type="primary">msrP</name>
    <name evidence="7" type="ORF">ACFQ0E_14580</name>
</gene>
<evidence type="ECO:0000313" key="7">
    <source>
        <dbReference type="EMBL" id="MFD0726821.1"/>
    </source>
</evidence>
<keyword evidence="1 5" id="KW-0500">Molybdenum</keyword>
<evidence type="ECO:0000256" key="1">
    <source>
        <dbReference type="ARBA" id="ARBA00022505"/>
    </source>
</evidence>
<dbReference type="HAMAP" id="MF_01206">
    <property type="entry name" value="MsrP"/>
    <property type="match status" value="1"/>
</dbReference>
<dbReference type="InterPro" id="IPR000572">
    <property type="entry name" value="OxRdtase_Mopterin-bd_dom"/>
</dbReference>
<dbReference type="NCBIfam" id="NF003767">
    <property type="entry name" value="PRK05363.1"/>
    <property type="match status" value="1"/>
</dbReference>
<dbReference type="InterPro" id="IPR036374">
    <property type="entry name" value="OxRdtase_Mopterin-bd_sf"/>
</dbReference>
<reference evidence="8" key="1">
    <citation type="journal article" date="2019" name="Int. J. Syst. Evol. Microbiol.">
        <title>The Global Catalogue of Microorganisms (GCM) 10K type strain sequencing project: providing services to taxonomists for standard genome sequencing and annotation.</title>
        <authorList>
            <consortium name="The Broad Institute Genomics Platform"/>
            <consortium name="The Broad Institute Genome Sequencing Center for Infectious Disease"/>
            <person name="Wu L."/>
            <person name="Ma J."/>
        </authorList>
    </citation>
    <scope>NUCLEOTIDE SEQUENCE [LARGE SCALE GENOMIC DNA]</scope>
    <source>
        <strain evidence="8">CCUG 55585</strain>
    </source>
</reference>
<feature type="binding site" evidence="5">
    <location>
        <begin position="245"/>
        <end position="247"/>
    </location>
    <ligand>
        <name>Mo-molybdopterin</name>
        <dbReference type="ChEBI" id="CHEBI:71302"/>
    </ligand>
</feature>